<accession>A0A177AJ81</accession>
<dbReference type="GeneID" id="36285261"/>
<feature type="compositionally biased region" description="Basic and acidic residues" evidence="1">
    <location>
        <begin position="1"/>
        <end position="12"/>
    </location>
</feature>
<reference evidence="2" key="1">
    <citation type="submission" date="2016-03" db="EMBL/GenBank/DDBJ databases">
        <title>Updated assembly of Pseudogymnoascus destructans, the fungus causing white-nose syndrome of bats.</title>
        <authorList>
            <person name="Palmer J.M."/>
            <person name="Drees K.P."/>
            <person name="Foster J.T."/>
            <person name="Lindner D.L."/>
        </authorList>
    </citation>
    <scope>NUCLEOTIDE SEQUENCE [LARGE SCALE GENOMIC DNA]</scope>
    <source>
        <strain evidence="2">20631-21</strain>
    </source>
</reference>
<dbReference type="EMBL" id="KV441389">
    <property type="protein sequence ID" value="OAF61542.1"/>
    <property type="molecule type" value="Genomic_DNA"/>
</dbReference>
<proteinExistence type="predicted"/>
<dbReference type="AlphaFoldDB" id="A0A177AJ81"/>
<dbReference type="RefSeq" id="XP_024326817.1">
    <property type="nucleotide sequence ID" value="XM_024465845.1"/>
</dbReference>
<evidence type="ECO:0008006" key="3">
    <source>
        <dbReference type="Google" id="ProtNLM"/>
    </source>
</evidence>
<protein>
    <recommendedName>
        <fullName evidence="3">F-box domain-containing protein</fullName>
    </recommendedName>
</protein>
<dbReference type="Proteomes" id="UP000077154">
    <property type="component" value="Unassembled WGS sequence"/>
</dbReference>
<feature type="region of interest" description="Disordered" evidence="1">
    <location>
        <begin position="84"/>
        <end position="118"/>
    </location>
</feature>
<name>A0A177AJ81_9PEZI</name>
<dbReference type="InterPro" id="IPR036047">
    <property type="entry name" value="F-box-like_dom_sf"/>
</dbReference>
<dbReference type="SUPFAM" id="SSF81383">
    <property type="entry name" value="F-box domain"/>
    <property type="match status" value="1"/>
</dbReference>
<sequence>METTYHKSERLAQHNLQTQPTGPASPFLTLPLELILLTTSYLPIESVGCLSLCCHYLYSLKTEYHLKTKSRVTIDNLQLPKDAFLHSNDRLPPSSRTRPIPPHRLSHCNKLHPTPLAT</sequence>
<organism evidence="2">
    <name type="scientific">Pseudogymnoascus destructans</name>
    <dbReference type="NCBI Taxonomy" id="655981"/>
    <lineage>
        <taxon>Eukaryota</taxon>
        <taxon>Fungi</taxon>
        <taxon>Dikarya</taxon>
        <taxon>Ascomycota</taxon>
        <taxon>Pezizomycotina</taxon>
        <taxon>Leotiomycetes</taxon>
        <taxon>Thelebolales</taxon>
        <taxon>Thelebolaceae</taxon>
        <taxon>Pseudogymnoascus</taxon>
    </lineage>
</organism>
<evidence type="ECO:0000256" key="1">
    <source>
        <dbReference type="SAM" id="MobiDB-lite"/>
    </source>
</evidence>
<gene>
    <name evidence="2" type="ORF">VC83_02177</name>
</gene>
<feature type="region of interest" description="Disordered" evidence="1">
    <location>
        <begin position="1"/>
        <end position="23"/>
    </location>
</feature>
<evidence type="ECO:0000313" key="2">
    <source>
        <dbReference type="EMBL" id="OAF61542.1"/>
    </source>
</evidence>